<keyword evidence="10" id="KW-1185">Reference proteome</keyword>
<gene>
    <name evidence="9" type="ORF">FD50_GL000744</name>
</gene>
<evidence type="ECO:0000256" key="3">
    <source>
        <dbReference type="ARBA" id="ARBA00022801"/>
    </source>
</evidence>
<dbReference type="InterPro" id="IPR041679">
    <property type="entry name" value="DNA2/NAM7-like_C"/>
</dbReference>
<keyword evidence="6" id="KW-0175">Coiled coil</keyword>
<dbReference type="Pfam" id="PF13087">
    <property type="entry name" value="AAA_12"/>
    <property type="match status" value="1"/>
</dbReference>
<evidence type="ECO:0000313" key="10">
    <source>
        <dbReference type="Proteomes" id="UP000051166"/>
    </source>
</evidence>
<keyword evidence="5" id="KW-0067">ATP-binding</keyword>
<dbReference type="AlphaFoldDB" id="A0A0R1UZZ4"/>
<evidence type="ECO:0000259" key="8">
    <source>
        <dbReference type="Pfam" id="PF13087"/>
    </source>
</evidence>
<dbReference type="PANTHER" id="PTHR43788:SF8">
    <property type="entry name" value="DNA-BINDING PROTEIN SMUBP-2"/>
    <property type="match status" value="1"/>
</dbReference>
<accession>A0A0R1UZZ4</accession>
<dbReference type="GO" id="GO:0016787">
    <property type="term" value="F:hydrolase activity"/>
    <property type="evidence" value="ECO:0007669"/>
    <property type="project" value="UniProtKB-KW"/>
</dbReference>
<dbReference type="Pfam" id="PF13086">
    <property type="entry name" value="AAA_11"/>
    <property type="match status" value="1"/>
</dbReference>
<proteinExistence type="inferred from homology"/>
<evidence type="ECO:0000256" key="4">
    <source>
        <dbReference type="ARBA" id="ARBA00022806"/>
    </source>
</evidence>
<sequence>MCGLPELINQKNNILRAWIAIEQLTEGSIQKKEPQYRQFEQNIPDFKTYFTKFMQQQQEKLHISDKLFQKAGIAVYCEIFPFQEIVEKLRQKYQIAATNEEVVSSEKFTFAIYFDKDLNFLSEKFFLTISGAIRLKGKLPSDFSKEEESLRDLLAKKFADGDFNQTFEELFKKYQFTFANARYAFVKNIENTEANLHSFFIDDLKQALAINTNNLYHYFQGFAGKRKNLDSNKNSAAFNPELLTEILQPKNYPLGRFPSNPDHPLAFMQQIAVNLALNDKNDLRSINGPPGTGKTTLLKEIFAELIVQQAAVICNYSKHSLKGTLRYNDAYKIAALPPEIANKAIIVASSNNGAVQNIVAELPQIEKIELSQFLSELMDVDYFKQLSNSEIKEHWEQQASKKVKKITVKPRVGKLTWGLFSLEGGKAKNLNSLLNKIELMVQNLKQPDFKSQPNAYADFKSQYCQLKNRRAKTQAFFEKIKPLPQLKLKKIKLQNKFIHEKKLKQDQLHTKVHQKQLEIESLKTEQHELEQKTTALNNQLKKLDTEKIELQHAFEVLKLQKPSLFWFKKMFKSVEATVFLNNLDKTQATFVKVTHSRKQLLDQQADTAKVMAANQQALTFAQKTINQAQQTYQLWFAEEKNKIEHLNQHIRAIEKLIAVNQDINIIDFGTSYANLQKSNFWFDRTYRIAQSNLFIQSLAVRKQFLYENVNHLQSAVIIWRNQNKYLAKENGEKLIKIAWDWINFAIPIIGTTFASFNRMFKHLGTDTLANLFVDEAGQAVPQASVGAIYRSKRVLVVGDPAQIEPVLTLDSNVLNLIAKNYAVTEKFISAATSVQSLVDAASQYGFQKDPDTWIGIPLWVHRRSSNPMFQISNKLSYHDLMVQGKSEKEGQAQWFNIPGTANDKFVQEQAEFLKREISKRTHGMSVPENDIFVITPFRNVARQLVKILDQIGFVKRNQENKPINVGTVHTFQGKEAKVVYFVLGADNSSVGAANWAVTKPNMMNVAVTRAKEEFYIIGDRKLYQSLGSNVVKITMRLLNANV</sequence>
<dbReference type="InterPro" id="IPR050534">
    <property type="entry name" value="Coronavir_polyprotein_1ab"/>
</dbReference>
<dbReference type="InterPro" id="IPR041677">
    <property type="entry name" value="DNA2/NAM7_AAA_11"/>
</dbReference>
<dbReference type="Proteomes" id="UP000051166">
    <property type="component" value="Unassembled WGS sequence"/>
</dbReference>
<keyword evidence="3" id="KW-0378">Hydrolase</keyword>
<evidence type="ECO:0000259" key="7">
    <source>
        <dbReference type="Pfam" id="PF13086"/>
    </source>
</evidence>
<dbReference type="EMBL" id="AZFQ01000036">
    <property type="protein sequence ID" value="KRL98927.1"/>
    <property type="molecule type" value="Genomic_DNA"/>
</dbReference>
<organism evidence="9 10">
    <name type="scientific">Liquorilactobacillus satsumensis DSM 16230 = JCM 12392</name>
    <dbReference type="NCBI Taxonomy" id="1423801"/>
    <lineage>
        <taxon>Bacteria</taxon>
        <taxon>Bacillati</taxon>
        <taxon>Bacillota</taxon>
        <taxon>Bacilli</taxon>
        <taxon>Lactobacillales</taxon>
        <taxon>Lactobacillaceae</taxon>
        <taxon>Liquorilactobacillus</taxon>
    </lineage>
</organism>
<evidence type="ECO:0000256" key="5">
    <source>
        <dbReference type="ARBA" id="ARBA00022840"/>
    </source>
</evidence>
<reference evidence="9 10" key="1">
    <citation type="journal article" date="2015" name="Genome Announc.">
        <title>Expanding the biotechnology potential of lactobacilli through comparative genomics of 213 strains and associated genera.</title>
        <authorList>
            <person name="Sun Z."/>
            <person name="Harris H.M."/>
            <person name="McCann A."/>
            <person name="Guo C."/>
            <person name="Argimon S."/>
            <person name="Zhang W."/>
            <person name="Yang X."/>
            <person name="Jeffery I.B."/>
            <person name="Cooney J.C."/>
            <person name="Kagawa T.F."/>
            <person name="Liu W."/>
            <person name="Song Y."/>
            <person name="Salvetti E."/>
            <person name="Wrobel A."/>
            <person name="Rasinkangas P."/>
            <person name="Parkhill J."/>
            <person name="Rea M.C."/>
            <person name="O'Sullivan O."/>
            <person name="Ritari J."/>
            <person name="Douillard F.P."/>
            <person name="Paul Ross R."/>
            <person name="Yang R."/>
            <person name="Briner A.E."/>
            <person name="Felis G.E."/>
            <person name="de Vos W.M."/>
            <person name="Barrangou R."/>
            <person name="Klaenhammer T.R."/>
            <person name="Caufield P.W."/>
            <person name="Cui Y."/>
            <person name="Zhang H."/>
            <person name="O'Toole P.W."/>
        </authorList>
    </citation>
    <scope>NUCLEOTIDE SEQUENCE [LARGE SCALE GENOMIC DNA]</scope>
    <source>
        <strain evidence="9 10">DSM 16230</strain>
    </source>
</reference>
<comment type="similarity">
    <text evidence="1">Belongs to the DNA2/NAM7 helicase family.</text>
</comment>
<dbReference type="SUPFAM" id="SSF52540">
    <property type="entry name" value="P-loop containing nucleoside triphosphate hydrolases"/>
    <property type="match status" value="1"/>
</dbReference>
<feature type="coiled-coil region" evidence="6">
    <location>
        <begin position="512"/>
        <end position="546"/>
    </location>
</feature>
<evidence type="ECO:0000313" key="9">
    <source>
        <dbReference type="EMBL" id="KRL98927.1"/>
    </source>
</evidence>
<dbReference type="PANTHER" id="PTHR43788">
    <property type="entry name" value="DNA2/NAM7 HELICASE FAMILY MEMBER"/>
    <property type="match status" value="1"/>
</dbReference>
<evidence type="ECO:0000256" key="1">
    <source>
        <dbReference type="ARBA" id="ARBA00007913"/>
    </source>
</evidence>
<keyword evidence="4" id="KW-0347">Helicase</keyword>
<dbReference type="PATRIC" id="fig|1423801.4.peg.755"/>
<dbReference type="Gene3D" id="3.40.50.300">
    <property type="entry name" value="P-loop containing nucleotide triphosphate hydrolases"/>
    <property type="match status" value="3"/>
</dbReference>
<name>A0A0R1UZZ4_9LACO</name>
<evidence type="ECO:0000256" key="2">
    <source>
        <dbReference type="ARBA" id="ARBA00022741"/>
    </source>
</evidence>
<feature type="domain" description="DNA2/NAM7 helicase-like C-terminal" evidence="8">
    <location>
        <begin position="883"/>
        <end position="1020"/>
    </location>
</feature>
<keyword evidence="2" id="KW-0547">Nucleotide-binding</keyword>
<protein>
    <submittedName>
        <fullName evidence="9">Uncharacterized protein</fullName>
    </submittedName>
</protein>
<dbReference type="GO" id="GO:0043139">
    <property type="term" value="F:5'-3' DNA helicase activity"/>
    <property type="evidence" value="ECO:0007669"/>
    <property type="project" value="TreeGrafter"/>
</dbReference>
<evidence type="ECO:0000256" key="6">
    <source>
        <dbReference type="SAM" id="Coils"/>
    </source>
</evidence>
<comment type="caution">
    <text evidence="9">The sequence shown here is derived from an EMBL/GenBank/DDBJ whole genome shotgun (WGS) entry which is preliminary data.</text>
</comment>
<feature type="domain" description="DNA2/NAM7 helicase helicase" evidence="7">
    <location>
        <begin position="624"/>
        <end position="807"/>
    </location>
</feature>
<dbReference type="GO" id="GO:0005524">
    <property type="term" value="F:ATP binding"/>
    <property type="evidence" value="ECO:0007669"/>
    <property type="project" value="UniProtKB-KW"/>
</dbReference>
<dbReference type="InterPro" id="IPR027417">
    <property type="entry name" value="P-loop_NTPase"/>
</dbReference>